<evidence type="ECO:0008006" key="3">
    <source>
        <dbReference type="Google" id="ProtNLM"/>
    </source>
</evidence>
<feature type="region of interest" description="Disordered" evidence="1">
    <location>
        <begin position="155"/>
        <end position="212"/>
    </location>
</feature>
<dbReference type="PANTHER" id="PTHR33130:SF33">
    <property type="entry name" value="PUTATIVE (DUF1639)-RELATED"/>
    <property type="match status" value="1"/>
</dbReference>
<feature type="compositionally biased region" description="Polar residues" evidence="1">
    <location>
        <begin position="157"/>
        <end position="173"/>
    </location>
</feature>
<feature type="region of interest" description="Disordered" evidence="1">
    <location>
        <begin position="81"/>
        <end position="102"/>
    </location>
</feature>
<evidence type="ECO:0000313" key="2">
    <source>
        <dbReference type="EMBL" id="JAG95742.1"/>
    </source>
</evidence>
<feature type="region of interest" description="Disordered" evidence="1">
    <location>
        <begin position="1"/>
        <end position="20"/>
    </location>
</feature>
<evidence type="ECO:0000256" key="1">
    <source>
        <dbReference type="SAM" id="MobiDB-lite"/>
    </source>
</evidence>
<sequence length="357" mass="39686">MRYQGASPAFMPASNGKKTNVKVCKKEESHENGRIVNGSHPRSLLEGKAVRLKGASSMISNGNHHKELEYFNSSLEQSQEKISEDGKCSQDNQASKKRAVEGAGAGAGDLIFQWGQNKRSRGYRAEYHKNAVEESPIQSGKIIRIDRRSGRHEKQIVASQNPSAVHSKTTTIRPCTPVHDPSHPGFSHRNSEERSATGNGENLGNNGFLSESRGFHQKTNMHAPKSPEKADKVVPGSLQTSCGLGVGNCIAHESAPSEVEAFAPSEKVDLDNFEWPRIYTSLSRKEKEDDFMVMKGSKLPQRPKKRPKNVEKMLQYCFPGNWLSEINKARYEVREKKCVKKKPRGLKAMESLDSDSD</sequence>
<reference evidence="2" key="1">
    <citation type="submission" date="2015-03" db="EMBL/GenBank/DDBJ databases">
        <title>A transcriptome of Araucaria cunninghamii, an australian fine timber species.</title>
        <authorList>
            <person name="Jing Yi C.J.Y."/>
            <person name="Yin San L.Y.S."/>
            <person name="Abdul Karim S.S."/>
            <person name="Wan Azmi N.N."/>
            <person name="Hercus R.R."/>
            <person name="Croft L.L."/>
        </authorList>
    </citation>
    <scope>NUCLEOTIDE SEQUENCE</scope>
    <source>
        <strain evidence="2">MI0301</strain>
        <tissue evidence="2">Leaf</tissue>
    </source>
</reference>
<dbReference type="InterPro" id="IPR012438">
    <property type="entry name" value="DUF1639"/>
</dbReference>
<dbReference type="PANTHER" id="PTHR33130">
    <property type="entry name" value="PUTATIVE (DUF1639)-RELATED"/>
    <property type="match status" value="1"/>
</dbReference>
<dbReference type="Pfam" id="PF07797">
    <property type="entry name" value="DUF1639"/>
    <property type="match status" value="1"/>
</dbReference>
<accession>A0A0D6QVY0</accession>
<name>A0A0D6QVY0_ARACU</name>
<protein>
    <recommendedName>
        <fullName evidence="3">DUF1639 domain-containing protein</fullName>
    </recommendedName>
</protein>
<proteinExistence type="predicted"/>
<feature type="compositionally biased region" description="Low complexity" evidence="1">
    <location>
        <begin position="198"/>
        <end position="207"/>
    </location>
</feature>
<organism evidence="2">
    <name type="scientific">Araucaria cunninghamii</name>
    <name type="common">Hoop pine</name>
    <name type="synonym">Moreton Bay pine</name>
    <dbReference type="NCBI Taxonomy" id="56994"/>
    <lineage>
        <taxon>Eukaryota</taxon>
        <taxon>Viridiplantae</taxon>
        <taxon>Streptophyta</taxon>
        <taxon>Embryophyta</taxon>
        <taxon>Tracheophyta</taxon>
        <taxon>Spermatophyta</taxon>
        <taxon>Pinopsida</taxon>
        <taxon>Pinidae</taxon>
        <taxon>Conifers II</taxon>
        <taxon>Araucariales</taxon>
        <taxon>Araucariaceae</taxon>
        <taxon>Araucaria</taxon>
    </lineage>
</organism>
<dbReference type="AlphaFoldDB" id="A0A0D6QVY0"/>
<dbReference type="EMBL" id="GCKF01039653">
    <property type="protein sequence ID" value="JAG95742.1"/>
    <property type="molecule type" value="Transcribed_RNA"/>
</dbReference>